<dbReference type="Pfam" id="PF10944">
    <property type="entry name" value="DUF2630"/>
    <property type="match status" value="1"/>
</dbReference>
<feature type="region of interest" description="Disordered" evidence="1">
    <location>
        <begin position="133"/>
        <end position="154"/>
    </location>
</feature>
<evidence type="ECO:0000313" key="2">
    <source>
        <dbReference type="EMBL" id="GHH28683.1"/>
    </source>
</evidence>
<dbReference type="InterPro" id="IPR020311">
    <property type="entry name" value="Uncharacterised_Rv0898c"/>
</dbReference>
<sequence length="154" mass="17083">MSSKRLLAGGGGDHFRGGRWSRDGSAALFTSVNKWLNHFTGPTGRITPSDEFRALAAGNGAARLIAVRRRVGQMSDENVLGRINELVDEEHKLRQQLVSGEISSDEEHARLRSLEEALDQCWDLLRRRRSARSQGENAEDVPARSVGEVEGYLQ</sequence>
<reference evidence="3" key="1">
    <citation type="journal article" date="2019" name="Int. J. Syst. Evol. Microbiol.">
        <title>The Global Catalogue of Microorganisms (GCM) 10K type strain sequencing project: providing services to taxonomists for standard genome sequencing and annotation.</title>
        <authorList>
            <consortium name="The Broad Institute Genomics Platform"/>
            <consortium name="The Broad Institute Genome Sequencing Center for Infectious Disease"/>
            <person name="Wu L."/>
            <person name="Ma J."/>
        </authorList>
    </citation>
    <scope>NUCLEOTIDE SEQUENCE [LARGE SCALE GENOMIC DNA]</scope>
    <source>
        <strain evidence="3">CGMCC 4.7367</strain>
    </source>
</reference>
<gene>
    <name evidence="2" type="ORF">GCM10017774_03280</name>
</gene>
<keyword evidence="3" id="KW-1185">Reference proteome</keyword>
<dbReference type="Proteomes" id="UP000605568">
    <property type="component" value="Unassembled WGS sequence"/>
</dbReference>
<protein>
    <recommendedName>
        <fullName evidence="4">DUF2630 family protein</fullName>
    </recommendedName>
</protein>
<dbReference type="EMBL" id="BNAR01000001">
    <property type="protein sequence ID" value="GHH28683.1"/>
    <property type="molecule type" value="Genomic_DNA"/>
</dbReference>
<evidence type="ECO:0000256" key="1">
    <source>
        <dbReference type="SAM" id="MobiDB-lite"/>
    </source>
</evidence>
<comment type="caution">
    <text evidence="2">The sequence shown here is derived from an EMBL/GenBank/DDBJ whole genome shotgun (WGS) entry which is preliminary data.</text>
</comment>
<accession>A0ABQ3M084</accession>
<evidence type="ECO:0000313" key="3">
    <source>
        <dbReference type="Proteomes" id="UP000605568"/>
    </source>
</evidence>
<evidence type="ECO:0008006" key="4">
    <source>
        <dbReference type="Google" id="ProtNLM"/>
    </source>
</evidence>
<name>A0ABQ3M084_9PSEU</name>
<proteinExistence type="predicted"/>
<organism evidence="2 3">
    <name type="scientific">Lentzea cavernae</name>
    <dbReference type="NCBI Taxonomy" id="2020703"/>
    <lineage>
        <taxon>Bacteria</taxon>
        <taxon>Bacillati</taxon>
        <taxon>Actinomycetota</taxon>
        <taxon>Actinomycetes</taxon>
        <taxon>Pseudonocardiales</taxon>
        <taxon>Pseudonocardiaceae</taxon>
        <taxon>Lentzea</taxon>
    </lineage>
</organism>